<dbReference type="SUPFAM" id="SSF159594">
    <property type="entry name" value="XCC0632-like"/>
    <property type="match status" value="1"/>
</dbReference>
<dbReference type="Gene3D" id="3.40.50.10610">
    <property type="entry name" value="ABC-type transport auxiliary lipoprotein component"/>
    <property type="match status" value="1"/>
</dbReference>
<dbReference type="Proteomes" id="UP001595791">
    <property type="component" value="Unassembled WGS sequence"/>
</dbReference>
<protein>
    <submittedName>
        <fullName evidence="3">Membrane integrity-associated transporter subunit PqiC</fullName>
    </submittedName>
</protein>
<dbReference type="RefSeq" id="WP_378160972.1">
    <property type="nucleotide sequence ID" value="NZ_JBHSBU010000001.1"/>
</dbReference>
<gene>
    <name evidence="3" type="ORF">ACFOW7_03260</name>
</gene>
<evidence type="ECO:0000259" key="2">
    <source>
        <dbReference type="Pfam" id="PF03886"/>
    </source>
</evidence>
<keyword evidence="4" id="KW-1185">Reference proteome</keyword>
<feature type="domain" description="ABC-type transport auxiliary lipoprotein component" evidence="2">
    <location>
        <begin position="29"/>
        <end position="187"/>
    </location>
</feature>
<feature type="signal peptide" evidence="1">
    <location>
        <begin position="1"/>
        <end position="18"/>
    </location>
</feature>
<feature type="chain" id="PRO_5046320430" evidence="1">
    <location>
        <begin position="19"/>
        <end position="204"/>
    </location>
</feature>
<dbReference type="EMBL" id="JBHSBU010000001">
    <property type="protein sequence ID" value="MFC4158372.1"/>
    <property type="molecule type" value="Genomic_DNA"/>
</dbReference>
<evidence type="ECO:0000313" key="4">
    <source>
        <dbReference type="Proteomes" id="UP001595791"/>
    </source>
</evidence>
<comment type="caution">
    <text evidence="3">The sequence shown here is derived from an EMBL/GenBank/DDBJ whole genome shotgun (WGS) entry which is preliminary data.</text>
</comment>
<dbReference type="Pfam" id="PF03886">
    <property type="entry name" value="ABC_trans_aux"/>
    <property type="match status" value="1"/>
</dbReference>
<proteinExistence type="predicted"/>
<reference evidence="4" key="1">
    <citation type="journal article" date="2019" name="Int. J. Syst. Evol. Microbiol.">
        <title>The Global Catalogue of Microorganisms (GCM) 10K type strain sequencing project: providing services to taxonomists for standard genome sequencing and annotation.</title>
        <authorList>
            <consortium name="The Broad Institute Genomics Platform"/>
            <consortium name="The Broad Institute Genome Sequencing Center for Infectious Disease"/>
            <person name="Wu L."/>
            <person name="Ma J."/>
        </authorList>
    </citation>
    <scope>NUCLEOTIDE SEQUENCE [LARGE SCALE GENOMIC DNA]</scope>
    <source>
        <strain evidence="4">LMG 29894</strain>
    </source>
</reference>
<evidence type="ECO:0000256" key="1">
    <source>
        <dbReference type="SAM" id="SignalP"/>
    </source>
</evidence>
<dbReference type="PROSITE" id="PS51257">
    <property type="entry name" value="PROKAR_LIPOPROTEIN"/>
    <property type="match status" value="1"/>
</dbReference>
<organism evidence="3 4">
    <name type="scientific">Chitinimonas lacunae</name>
    <dbReference type="NCBI Taxonomy" id="1963018"/>
    <lineage>
        <taxon>Bacteria</taxon>
        <taxon>Pseudomonadati</taxon>
        <taxon>Pseudomonadota</taxon>
        <taxon>Betaproteobacteria</taxon>
        <taxon>Neisseriales</taxon>
        <taxon>Chitinibacteraceae</taxon>
        <taxon>Chitinimonas</taxon>
    </lineage>
</organism>
<dbReference type="InterPro" id="IPR005586">
    <property type="entry name" value="ABC_trans_aux"/>
</dbReference>
<accession>A0ABV8MJP9</accession>
<evidence type="ECO:0000313" key="3">
    <source>
        <dbReference type="EMBL" id="MFC4158372.1"/>
    </source>
</evidence>
<keyword evidence="1" id="KW-0732">Signal</keyword>
<name>A0ABV8MJP9_9NEIS</name>
<sequence length="204" mass="22012">MTPFFRRFLLLAGCLLLAACTNTPRDRFYTLLPPMTAGQSAVPVHSTDTIVVGPVGVPDAIDRPQMVVRFGDTLNVLEQNRWVQSPRFEIGAALAHYLSRRLGVAVITAQQIAVSGSRYRIGLEVLRFDSEPGQAAGFDAIWIVRDSAGKTLASGRSTQRVPCRDGSYEAVAVAHSQAIDRLSGEIAAALAGLPVAGRRETQRP</sequence>